<accession>A0A1D1VNW0</accession>
<feature type="transmembrane region" description="Helical" evidence="1">
    <location>
        <begin position="90"/>
        <end position="120"/>
    </location>
</feature>
<dbReference type="Proteomes" id="UP000186922">
    <property type="component" value="Unassembled WGS sequence"/>
</dbReference>
<comment type="caution">
    <text evidence="3">The sequence shown here is derived from an EMBL/GenBank/DDBJ whole genome shotgun (WGS) entry which is preliminary data.</text>
</comment>
<dbReference type="AlphaFoldDB" id="A0A1D1VNW0"/>
<keyword evidence="1" id="KW-1133">Transmembrane helix</keyword>
<dbReference type="EMBL" id="BDGG01000006">
    <property type="protein sequence ID" value="GAV00624.1"/>
    <property type="molecule type" value="Genomic_DNA"/>
</dbReference>
<proteinExistence type="predicted"/>
<keyword evidence="1" id="KW-0472">Membrane</keyword>
<keyword evidence="1" id="KW-0812">Transmembrane</keyword>
<gene>
    <name evidence="3" type="primary">RvY_11449</name>
    <name evidence="3" type="synonym">RvY_11449.1</name>
    <name evidence="3" type="ORF">RvY_11449-1</name>
</gene>
<keyword evidence="2" id="KW-0732">Signal</keyword>
<evidence type="ECO:0000313" key="3">
    <source>
        <dbReference type="EMBL" id="GAV00624.1"/>
    </source>
</evidence>
<evidence type="ECO:0000313" key="4">
    <source>
        <dbReference type="Proteomes" id="UP000186922"/>
    </source>
</evidence>
<evidence type="ECO:0000256" key="2">
    <source>
        <dbReference type="SAM" id="SignalP"/>
    </source>
</evidence>
<evidence type="ECO:0000256" key="1">
    <source>
        <dbReference type="SAM" id="Phobius"/>
    </source>
</evidence>
<organism evidence="3 4">
    <name type="scientific">Ramazzottius varieornatus</name>
    <name type="common">Water bear</name>
    <name type="synonym">Tardigrade</name>
    <dbReference type="NCBI Taxonomy" id="947166"/>
    <lineage>
        <taxon>Eukaryota</taxon>
        <taxon>Metazoa</taxon>
        <taxon>Ecdysozoa</taxon>
        <taxon>Tardigrada</taxon>
        <taxon>Eutardigrada</taxon>
        <taxon>Parachela</taxon>
        <taxon>Hypsibioidea</taxon>
        <taxon>Ramazzottiidae</taxon>
        <taxon>Ramazzottius</taxon>
    </lineage>
</organism>
<feature type="chain" id="PRO_5008898661" evidence="2">
    <location>
        <begin position="32"/>
        <end position="144"/>
    </location>
</feature>
<sequence length="144" mass="15323">MGLSAIFRGFRGASPLLVFLVLMFGVSVAKAGMQCGDSGLSCPSILGGITSIGASGSSSVGGDYCCRRSGNVPFCCDFDTFVSNWTGLTVAAIVGIAIGCLMGLLLFFVCCCWMCACCCFRRRRVLITQHISSVPYQQHQQQHN</sequence>
<name>A0A1D1VNW0_RAMVA</name>
<reference evidence="3 4" key="1">
    <citation type="journal article" date="2016" name="Nat. Commun.">
        <title>Extremotolerant tardigrade genome and improved radiotolerance of human cultured cells by tardigrade-unique protein.</title>
        <authorList>
            <person name="Hashimoto T."/>
            <person name="Horikawa D.D."/>
            <person name="Saito Y."/>
            <person name="Kuwahara H."/>
            <person name="Kozuka-Hata H."/>
            <person name="Shin-I T."/>
            <person name="Minakuchi Y."/>
            <person name="Ohishi K."/>
            <person name="Motoyama A."/>
            <person name="Aizu T."/>
            <person name="Enomoto A."/>
            <person name="Kondo K."/>
            <person name="Tanaka S."/>
            <person name="Hara Y."/>
            <person name="Koshikawa S."/>
            <person name="Sagara H."/>
            <person name="Miura T."/>
            <person name="Yokobori S."/>
            <person name="Miyagawa K."/>
            <person name="Suzuki Y."/>
            <person name="Kubo T."/>
            <person name="Oyama M."/>
            <person name="Kohara Y."/>
            <person name="Fujiyama A."/>
            <person name="Arakawa K."/>
            <person name="Katayama T."/>
            <person name="Toyoda A."/>
            <person name="Kunieda T."/>
        </authorList>
    </citation>
    <scope>NUCLEOTIDE SEQUENCE [LARGE SCALE GENOMIC DNA]</scope>
    <source>
        <strain evidence="3 4">YOKOZUNA-1</strain>
    </source>
</reference>
<feature type="signal peptide" evidence="2">
    <location>
        <begin position="1"/>
        <end position="31"/>
    </location>
</feature>
<protein>
    <submittedName>
        <fullName evidence="3">Uncharacterized protein</fullName>
    </submittedName>
</protein>
<keyword evidence="4" id="KW-1185">Reference proteome</keyword>